<dbReference type="EMBL" id="JAQOUE010000002">
    <property type="protein sequence ID" value="MDT7043735.1"/>
    <property type="molecule type" value="Genomic_DNA"/>
</dbReference>
<sequence length="117" mass="13225">MKCDRMRNQKYKGRMKTTMLIMTYSLLIVCFELGCASLQPKAGNTDLTKKEQVLEIKIMDDLRQSPHVAGHAITVSVKDGHVQLSGLVESRLQVEQAEIIARNQLGVETVKNDIRIR</sequence>
<dbReference type="Gene3D" id="3.30.1340.30">
    <property type="match status" value="1"/>
</dbReference>
<comment type="caution">
    <text evidence="2">The sequence shown here is derived from an EMBL/GenBank/DDBJ whole genome shotgun (WGS) entry which is preliminary data.</text>
</comment>
<gene>
    <name evidence="2" type="ORF">PPG34_15380</name>
</gene>
<evidence type="ECO:0000313" key="3">
    <source>
        <dbReference type="Proteomes" id="UP001250932"/>
    </source>
</evidence>
<reference evidence="2 3" key="1">
    <citation type="journal article" date="2023" name="ISME J.">
        <title>Cultivation and genomic characterization of novel and ubiquitous marine nitrite-oxidizing bacteria from the Nitrospirales.</title>
        <authorList>
            <person name="Mueller A.J."/>
            <person name="Daebeler A."/>
            <person name="Herbold C.W."/>
            <person name="Kirkegaard R.H."/>
            <person name="Daims H."/>
        </authorList>
    </citation>
    <scope>NUCLEOTIDE SEQUENCE [LARGE SCALE GENOMIC DNA]</scope>
    <source>
        <strain evidence="2 3">EB</strain>
    </source>
</reference>
<name>A0ABU3KB63_9BACT</name>
<feature type="domain" description="BON" evidence="1">
    <location>
        <begin position="50"/>
        <end position="117"/>
    </location>
</feature>
<dbReference type="Pfam" id="PF04972">
    <property type="entry name" value="BON"/>
    <property type="match status" value="1"/>
</dbReference>
<evidence type="ECO:0000259" key="1">
    <source>
        <dbReference type="PROSITE" id="PS50914"/>
    </source>
</evidence>
<dbReference type="InterPro" id="IPR007055">
    <property type="entry name" value="BON_dom"/>
</dbReference>
<keyword evidence="3" id="KW-1185">Reference proteome</keyword>
<protein>
    <submittedName>
        <fullName evidence="2">BON domain-containing protein</fullName>
    </submittedName>
</protein>
<proteinExistence type="predicted"/>
<evidence type="ECO:0000313" key="2">
    <source>
        <dbReference type="EMBL" id="MDT7043735.1"/>
    </source>
</evidence>
<dbReference type="PANTHER" id="PTHR34606">
    <property type="entry name" value="BON DOMAIN-CONTAINING PROTEIN"/>
    <property type="match status" value="1"/>
</dbReference>
<dbReference type="RefSeq" id="WP_313834328.1">
    <property type="nucleotide sequence ID" value="NZ_JAQOUE010000002.1"/>
</dbReference>
<dbReference type="InterPro" id="IPR051686">
    <property type="entry name" value="Lipoprotein_DolP"/>
</dbReference>
<dbReference type="PANTHER" id="PTHR34606:SF15">
    <property type="entry name" value="BON DOMAIN-CONTAINING PROTEIN"/>
    <property type="match status" value="1"/>
</dbReference>
<organism evidence="2 3">
    <name type="scientific">Candidatus Nitronereus thalassa</name>
    <dbReference type="NCBI Taxonomy" id="3020898"/>
    <lineage>
        <taxon>Bacteria</taxon>
        <taxon>Pseudomonadati</taxon>
        <taxon>Nitrospirota</taxon>
        <taxon>Nitrospiria</taxon>
        <taxon>Nitrospirales</taxon>
        <taxon>Nitrospiraceae</taxon>
        <taxon>Candidatus Nitronereus</taxon>
    </lineage>
</organism>
<dbReference type="PROSITE" id="PS50914">
    <property type="entry name" value="BON"/>
    <property type="match status" value="1"/>
</dbReference>
<accession>A0ABU3KB63</accession>
<dbReference type="Proteomes" id="UP001250932">
    <property type="component" value="Unassembled WGS sequence"/>
</dbReference>